<evidence type="ECO:0000256" key="4">
    <source>
        <dbReference type="ARBA" id="ARBA00023136"/>
    </source>
</evidence>
<dbReference type="AlphaFoldDB" id="A0A2N9H3A2"/>
<dbReference type="GO" id="GO:0070772">
    <property type="term" value="C:PAS complex"/>
    <property type="evidence" value="ECO:0007669"/>
    <property type="project" value="InterPro"/>
</dbReference>
<dbReference type="Gene3D" id="1.25.10.10">
    <property type="entry name" value="Leucine-rich Repeat Variant"/>
    <property type="match status" value="1"/>
</dbReference>
<dbReference type="InterPro" id="IPR000357">
    <property type="entry name" value="HEAT"/>
</dbReference>
<gene>
    <name evidence="6" type="ORF">FSB_LOCUS34180</name>
</gene>
<keyword evidence="4" id="KW-0472">Membrane</keyword>
<dbReference type="GO" id="GO:0010008">
    <property type="term" value="C:endosome membrane"/>
    <property type="evidence" value="ECO:0007669"/>
    <property type="project" value="TreeGrafter"/>
</dbReference>
<dbReference type="PANTHER" id="PTHR16023:SF0">
    <property type="entry name" value="PROTEIN VAC14 HOMOLOG"/>
    <property type="match status" value="1"/>
</dbReference>
<dbReference type="InterPro" id="IPR021841">
    <property type="entry name" value="VAC14_Fig4p-bd"/>
</dbReference>
<reference evidence="6" key="1">
    <citation type="submission" date="2018-02" db="EMBL/GenBank/DDBJ databases">
        <authorList>
            <person name="Cohen D.B."/>
            <person name="Kent A.D."/>
        </authorList>
    </citation>
    <scope>NUCLEOTIDE SEQUENCE</scope>
</reference>
<dbReference type="GO" id="GO:0006661">
    <property type="term" value="P:phosphatidylinositol biosynthetic process"/>
    <property type="evidence" value="ECO:0007669"/>
    <property type="project" value="InterPro"/>
</dbReference>
<dbReference type="InterPro" id="IPR016024">
    <property type="entry name" value="ARM-type_fold"/>
</dbReference>
<feature type="domain" description="Vacuolar protein 14 C-terminal Fig4-binding" evidence="5">
    <location>
        <begin position="382"/>
        <end position="525"/>
    </location>
</feature>
<dbReference type="InterPro" id="IPR011989">
    <property type="entry name" value="ARM-like"/>
</dbReference>
<dbReference type="PANTHER" id="PTHR16023">
    <property type="entry name" value="TAX1 BINDING PROTEIN-RELATED"/>
    <property type="match status" value="1"/>
</dbReference>
<evidence type="ECO:0000313" key="6">
    <source>
        <dbReference type="EMBL" id="SPD06298.1"/>
    </source>
</evidence>
<dbReference type="EMBL" id="OIVN01002772">
    <property type="protein sequence ID" value="SPD06298.1"/>
    <property type="molecule type" value="Genomic_DNA"/>
</dbReference>
<evidence type="ECO:0000259" key="5">
    <source>
        <dbReference type="Pfam" id="PF11916"/>
    </source>
</evidence>
<dbReference type="Pfam" id="PF02985">
    <property type="entry name" value="HEAT"/>
    <property type="match status" value="1"/>
</dbReference>
<name>A0A2N9H3A2_FAGSY</name>
<accession>A0A2N9H3A2</accession>
<proteinExistence type="inferred from homology"/>
<organism evidence="6">
    <name type="scientific">Fagus sylvatica</name>
    <name type="common">Beechnut</name>
    <dbReference type="NCBI Taxonomy" id="28930"/>
    <lineage>
        <taxon>Eukaryota</taxon>
        <taxon>Viridiplantae</taxon>
        <taxon>Streptophyta</taxon>
        <taxon>Embryophyta</taxon>
        <taxon>Tracheophyta</taxon>
        <taxon>Spermatophyta</taxon>
        <taxon>Magnoliopsida</taxon>
        <taxon>eudicotyledons</taxon>
        <taxon>Gunneridae</taxon>
        <taxon>Pentapetalae</taxon>
        <taxon>rosids</taxon>
        <taxon>fabids</taxon>
        <taxon>Fagales</taxon>
        <taxon>Fagaceae</taxon>
        <taxon>Fagus</taxon>
    </lineage>
</organism>
<comment type="similarity">
    <text evidence="2">Belongs to the VAC14 family.</text>
</comment>
<evidence type="ECO:0000256" key="3">
    <source>
        <dbReference type="ARBA" id="ARBA00022737"/>
    </source>
</evidence>
<comment type="subcellular location">
    <subcellularLocation>
        <location evidence="1">Endomembrane system</location>
    </subcellularLocation>
</comment>
<dbReference type="InterPro" id="IPR026825">
    <property type="entry name" value="Vac14"/>
</dbReference>
<keyword evidence="3" id="KW-0677">Repeat</keyword>
<evidence type="ECO:0000256" key="2">
    <source>
        <dbReference type="ARBA" id="ARBA00010225"/>
    </source>
</evidence>
<evidence type="ECO:0000256" key="1">
    <source>
        <dbReference type="ARBA" id="ARBA00004308"/>
    </source>
</evidence>
<dbReference type="Pfam" id="PF12755">
    <property type="entry name" value="Vac14_Fab1_bd"/>
    <property type="match status" value="1"/>
</dbReference>
<sequence length="528" mass="59822">MFKMEVLPRYVRRDIFATSHQTRFQAASQIRDIVKKLSNSREQGKIEEVINLMIKFVSLPEENQRKGGLQGLAGVVAGLRMDDDELSPAGVYYLKVARENIIDFVNEIFDAMCQLSTDSDKDVQSAGFYLNHCFLDVVSNRVVQNRTEEFMQLVVDRIDIQNSSVRRILLSWIEVMNSSPEVDLLCYLPKILDGIFNMLSDSVPEVRLGAASLLSNFIEDTENSPMSRIIQPGGQKLVPYYADILEVILPSMSNKDERMGRVAYQTNEVAKAIANYSFEGLDVGAILTVATRNLTSEWDNTRIQSLKWIEIFLARNCSEVLQDALFDILLKALLDPSREAVVLVVGLHACRAKDLKYFNRLVLSLLDLFRANKSLVKNKNFNRVSLIITQLCLRLDAQRVYQKFAAVLEEEGDLTFASIMVQGLNMFLLTSPELSSLRALLKQSLLNAAGRDLFVSLYASWCHSPMEAISLCLLVEAYQHAIQLIKLLAEADMDLTFLTQLDRFVQLLETPLFFHLRLQVLSIEQVSL</sequence>
<protein>
    <recommendedName>
        <fullName evidence="5">Vacuolar protein 14 C-terminal Fig4-binding domain-containing protein</fullName>
    </recommendedName>
</protein>
<dbReference type="Pfam" id="PF11916">
    <property type="entry name" value="Vac14_Fig4_bd"/>
    <property type="match status" value="1"/>
</dbReference>
<dbReference type="SUPFAM" id="SSF48371">
    <property type="entry name" value="ARM repeat"/>
    <property type="match status" value="1"/>
</dbReference>